<dbReference type="PANTHER" id="PTHR30055:SF148">
    <property type="entry name" value="TETR-FAMILY TRANSCRIPTIONAL REGULATOR"/>
    <property type="match status" value="1"/>
</dbReference>
<evidence type="ECO:0000313" key="5">
    <source>
        <dbReference type="Proteomes" id="UP000298179"/>
    </source>
</evidence>
<dbReference type="InterPro" id="IPR050109">
    <property type="entry name" value="HTH-type_TetR-like_transc_reg"/>
</dbReference>
<evidence type="ECO:0000313" key="4">
    <source>
        <dbReference type="EMBL" id="TFF22102.1"/>
    </source>
</evidence>
<dbReference type="Proteomes" id="UP000298179">
    <property type="component" value="Unassembled WGS sequence"/>
</dbReference>
<feature type="domain" description="HTH tetR-type" evidence="3">
    <location>
        <begin position="10"/>
        <end position="70"/>
    </location>
</feature>
<feature type="DNA-binding region" description="H-T-H motif" evidence="2">
    <location>
        <begin position="33"/>
        <end position="52"/>
    </location>
</feature>
<dbReference type="Pfam" id="PF17937">
    <property type="entry name" value="TetR_C_28"/>
    <property type="match status" value="1"/>
</dbReference>
<gene>
    <name evidence="4" type="ORF">E3C22_15825</name>
</gene>
<dbReference type="InterPro" id="IPR009057">
    <property type="entry name" value="Homeodomain-like_sf"/>
</dbReference>
<evidence type="ECO:0000256" key="1">
    <source>
        <dbReference type="ARBA" id="ARBA00023125"/>
    </source>
</evidence>
<evidence type="ECO:0000259" key="3">
    <source>
        <dbReference type="PROSITE" id="PS50977"/>
    </source>
</evidence>
<dbReference type="AlphaFoldDB" id="A0A4Y8RH78"/>
<sequence length="183" mass="20442">MSNARRKQPEVVRRRLLDCAEALAVERGLAGITVQAVADAAGVTKGGLFHHFPTKQALVEGMVADLLHRLDREIDAAIEKDPEPRGSFTRAYVDSVFVGREFGFDTPWAALSVAMVAEPHLRRLWAGWLDERQHRHQDTDDDPMLEVVRLAVDGAWLSVTIREGEAASDIAELRQRLIGLTRR</sequence>
<dbReference type="SUPFAM" id="SSF46689">
    <property type="entry name" value="Homeodomain-like"/>
    <property type="match status" value="1"/>
</dbReference>
<dbReference type="InterPro" id="IPR023772">
    <property type="entry name" value="DNA-bd_HTH_TetR-type_CS"/>
</dbReference>
<dbReference type="PROSITE" id="PS50977">
    <property type="entry name" value="HTH_TETR_2"/>
    <property type="match status" value="1"/>
</dbReference>
<reference evidence="4 5" key="1">
    <citation type="submission" date="2019-03" db="EMBL/GenBank/DDBJ databases">
        <title>Jiella endophytica sp. nov., a novel endophytic bacterium isolated from root of Ficus microcarpa Linn. f.</title>
        <authorList>
            <person name="Tuo L."/>
        </authorList>
    </citation>
    <scope>NUCLEOTIDE SEQUENCE [LARGE SCALE GENOMIC DNA]</scope>
    <source>
        <strain evidence="4 5">CBS5Q-3</strain>
    </source>
</reference>
<name>A0A4Y8RH78_9HYPH</name>
<protein>
    <submittedName>
        <fullName evidence="4">TetR/AcrR family transcriptional regulator</fullName>
    </submittedName>
</protein>
<comment type="caution">
    <text evidence="4">The sequence shown here is derived from an EMBL/GenBank/DDBJ whole genome shotgun (WGS) entry which is preliminary data.</text>
</comment>
<dbReference type="RefSeq" id="WP_134762983.1">
    <property type="nucleotide sequence ID" value="NZ_SOZD01000004.1"/>
</dbReference>
<dbReference type="Gene3D" id="1.10.357.10">
    <property type="entry name" value="Tetracycline Repressor, domain 2"/>
    <property type="match status" value="1"/>
</dbReference>
<evidence type="ECO:0000256" key="2">
    <source>
        <dbReference type="PROSITE-ProRule" id="PRU00335"/>
    </source>
</evidence>
<dbReference type="SUPFAM" id="SSF48498">
    <property type="entry name" value="Tetracyclin repressor-like, C-terminal domain"/>
    <property type="match status" value="1"/>
</dbReference>
<dbReference type="Pfam" id="PF00440">
    <property type="entry name" value="TetR_N"/>
    <property type="match status" value="1"/>
</dbReference>
<dbReference type="PRINTS" id="PR00455">
    <property type="entry name" value="HTHTETR"/>
</dbReference>
<dbReference type="InterPro" id="IPR001647">
    <property type="entry name" value="HTH_TetR"/>
</dbReference>
<accession>A0A4Y8RH78</accession>
<dbReference type="InterPro" id="IPR041479">
    <property type="entry name" value="TetR_CgmR_C"/>
</dbReference>
<dbReference type="GO" id="GO:0003700">
    <property type="term" value="F:DNA-binding transcription factor activity"/>
    <property type="evidence" value="ECO:0007669"/>
    <property type="project" value="TreeGrafter"/>
</dbReference>
<dbReference type="GO" id="GO:0000976">
    <property type="term" value="F:transcription cis-regulatory region binding"/>
    <property type="evidence" value="ECO:0007669"/>
    <property type="project" value="TreeGrafter"/>
</dbReference>
<dbReference type="PANTHER" id="PTHR30055">
    <property type="entry name" value="HTH-TYPE TRANSCRIPTIONAL REGULATOR RUTR"/>
    <property type="match status" value="1"/>
</dbReference>
<organism evidence="4 5">
    <name type="scientific">Jiella endophytica</name>
    <dbReference type="NCBI Taxonomy" id="2558362"/>
    <lineage>
        <taxon>Bacteria</taxon>
        <taxon>Pseudomonadati</taxon>
        <taxon>Pseudomonadota</taxon>
        <taxon>Alphaproteobacteria</taxon>
        <taxon>Hyphomicrobiales</taxon>
        <taxon>Aurantimonadaceae</taxon>
        <taxon>Jiella</taxon>
    </lineage>
</organism>
<dbReference type="PROSITE" id="PS01081">
    <property type="entry name" value="HTH_TETR_1"/>
    <property type="match status" value="1"/>
</dbReference>
<dbReference type="InterPro" id="IPR036271">
    <property type="entry name" value="Tet_transcr_reg_TetR-rel_C_sf"/>
</dbReference>
<keyword evidence="5" id="KW-1185">Reference proteome</keyword>
<proteinExistence type="predicted"/>
<dbReference type="OrthoDB" id="2356263at2"/>
<keyword evidence="1 2" id="KW-0238">DNA-binding</keyword>
<dbReference type="EMBL" id="SOZD01000004">
    <property type="protein sequence ID" value="TFF22102.1"/>
    <property type="molecule type" value="Genomic_DNA"/>
</dbReference>